<gene>
    <name evidence="1" type="ORF">KsCSTR_47350</name>
    <name evidence="2" type="ORF">KSMBR1_2333</name>
</gene>
<evidence type="ECO:0000313" key="4">
    <source>
        <dbReference type="Proteomes" id="UP000501926"/>
    </source>
</evidence>
<reference evidence="2" key="1">
    <citation type="submission" date="2017-10" db="EMBL/GenBank/DDBJ databases">
        <authorList>
            <person name="Banno H."/>
            <person name="Chua N.-H."/>
        </authorList>
    </citation>
    <scope>NUCLEOTIDE SEQUENCE [LARGE SCALE GENOMIC DNA]</scope>
    <source>
        <strain evidence="2">Kuenenia_mbr1_ru-nijmegen</strain>
    </source>
</reference>
<dbReference type="Proteomes" id="UP000221734">
    <property type="component" value="Chromosome Kuenenia_stuttgartiensis_MBR1"/>
</dbReference>
<protein>
    <recommendedName>
        <fullName evidence="5">PIN domain-containing protein</fullName>
    </recommendedName>
</protein>
<evidence type="ECO:0000313" key="1">
    <source>
        <dbReference type="EMBL" id="QII14112.1"/>
    </source>
</evidence>
<dbReference type="EMBL" id="CP049055">
    <property type="protein sequence ID" value="QII14112.1"/>
    <property type="molecule type" value="Genomic_DNA"/>
</dbReference>
<name>A0A2C9CGU3_KUEST</name>
<accession>A0A2C9CGU3</accession>
<evidence type="ECO:0000313" key="2">
    <source>
        <dbReference type="EMBL" id="SOH04828.1"/>
    </source>
</evidence>
<evidence type="ECO:0000313" key="3">
    <source>
        <dbReference type="Proteomes" id="UP000221734"/>
    </source>
</evidence>
<reference evidence="1 4" key="3">
    <citation type="submission" date="2020-02" db="EMBL/GenBank/DDBJ databases">
        <title>Newly sequenced genome of strain CSTR1 showed variability in Candidatus Kuenenia stuttgartiensis genomes.</title>
        <authorList>
            <person name="Ding C."/>
            <person name="Adrian L."/>
        </authorList>
    </citation>
    <scope>NUCLEOTIDE SEQUENCE [LARGE SCALE GENOMIC DNA]</scope>
    <source>
        <strain evidence="1 4">CSTR1</strain>
    </source>
</reference>
<keyword evidence="3" id="KW-1185">Reference proteome</keyword>
<dbReference type="Proteomes" id="UP000501926">
    <property type="component" value="Chromosome"/>
</dbReference>
<dbReference type="KEGG" id="kst:KSMBR1_2333"/>
<sequence>MKIFIDTSAWVALENRKDIHLIKILNKWALQKALC</sequence>
<dbReference type="AlphaFoldDB" id="A0A2C9CGU3"/>
<dbReference type="EMBL" id="LT934425">
    <property type="protein sequence ID" value="SOH04828.1"/>
    <property type="molecule type" value="Genomic_DNA"/>
</dbReference>
<proteinExistence type="predicted"/>
<evidence type="ECO:0008006" key="5">
    <source>
        <dbReference type="Google" id="ProtNLM"/>
    </source>
</evidence>
<organism evidence="2 3">
    <name type="scientific">Kuenenia stuttgartiensis</name>
    <dbReference type="NCBI Taxonomy" id="174633"/>
    <lineage>
        <taxon>Bacteria</taxon>
        <taxon>Pseudomonadati</taxon>
        <taxon>Planctomycetota</taxon>
        <taxon>Candidatus Brocadiia</taxon>
        <taxon>Candidatus Brocadiales</taxon>
        <taxon>Candidatus Brocadiaceae</taxon>
        <taxon>Candidatus Kuenenia</taxon>
    </lineage>
</organism>
<reference evidence="3" key="2">
    <citation type="submission" date="2017-10" db="EMBL/GenBank/DDBJ databases">
        <authorList>
            <person name="Frank J."/>
        </authorList>
    </citation>
    <scope>NUCLEOTIDE SEQUENCE [LARGE SCALE GENOMIC DNA]</scope>
</reference>